<sequence length="481" mass="55162">YIGNVVRRRERNDSASDDDRAFEKFLQEQRESTTSKKLSAVLPVSKEMKGSKKNDSLDDFIHDSTDSSIEQTFLSVPTFYANVDRLLSTTTKNNDRRKITKRTTSPPVKLSHVYRKLEDAYASDETDDDNDEEKVSELKTSENTAERNNLCLDDIYASDASDRSSSPISSQSSKSYSSALLFENPITRANDTPKNTPLNNRRKNQTPQEKSTVKRQEVTLLKHNFLESLSNSVSNREKHPDALQYCSNFKKTRNDLAQKLFEIFDRDVFSSQFSKSEKVKVQWSSRLTATAGHCSTKNSVKDVLITLSEKVCDTPERCRDTLIHELCHAAVFLIDNVFAHNHGVLWQNWTKLVAKIYPTLPKIKVTHTYKVFYKYIYRCTNCKYEVSRHTKSLNIDSDHCGRCMSKFELLMNVKSRKLNVSSNGEKNFHKFKQSNPQLSTPLLMKQLSEAYKASPKNINKNPNDENNGLVNTTLNFEKLQI</sequence>
<evidence type="ECO:0000256" key="1">
    <source>
        <dbReference type="SAM" id="MobiDB-lite"/>
    </source>
</evidence>
<evidence type="ECO:0000313" key="5">
    <source>
        <dbReference type="Proteomes" id="UP000682733"/>
    </source>
</evidence>
<dbReference type="AlphaFoldDB" id="A0A8S2NUC8"/>
<feature type="region of interest" description="Disordered" evidence="1">
    <location>
        <begin position="94"/>
        <end position="143"/>
    </location>
</feature>
<dbReference type="PANTHER" id="PTHR23099">
    <property type="entry name" value="TRANSCRIPTIONAL REGULATOR"/>
    <property type="match status" value="1"/>
</dbReference>
<protein>
    <recommendedName>
        <fullName evidence="2">SprT-like domain-containing protein</fullName>
    </recommendedName>
</protein>
<feature type="domain" description="SprT-like" evidence="2">
    <location>
        <begin position="254"/>
        <end position="410"/>
    </location>
</feature>
<dbReference type="Proteomes" id="UP000682733">
    <property type="component" value="Unassembled WGS sequence"/>
</dbReference>
<organism evidence="4 5">
    <name type="scientific">Didymodactylos carnosus</name>
    <dbReference type="NCBI Taxonomy" id="1234261"/>
    <lineage>
        <taxon>Eukaryota</taxon>
        <taxon>Metazoa</taxon>
        <taxon>Spiralia</taxon>
        <taxon>Gnathifera</taxon>
        <taxon>Rotifera</taxon>
        <taxon>Eurotatoria</taxon>
        <taxon>Bdelloidea</taxon>
        <taxon>Philodinida</taxon>
        <taxon>Philodinidae</taxon>
        <taxon>Didymodactylos</taxon>
    </lineage>
</organism>
<evidence type="ECO:0000313" key="3">
    <source>
        <dbReference type="EMBL" id="CAF1202744.1"/>
    </source>
</evidence>
<dbReference type="GO" id="GO:0006974">
    <property type="term" value="P:DNA damage response"/>
    <property type="evidence" value="ECO:0007669"/>
    <property type="project" value="UniProtKB-ARBA"/>
</dbReference>
<evidence type="ECO:0000313" key="4">
    <source>
        <dbReference type="EMBL" id="CAF4012618.1"/>
    </source>
</evidence>
<dbReference type="InterPro" id="IPR006640">
    <property type="entry name" value="SprT-like_domain"/>
</dbReference>
<dbReference type="GO" id="GO:0005634">
    <property type="term" value="C:nucleus"/>
    <property type="evidence" value="ECO:0007669"/>
    <property type="project" value="TreeGrafter"/>
</dbReference>
<dbReference type="Pfam" id="PF10263">
    <property type="entry name" value="SprT-like"/>
    <property type="match status" value="1"/>
</dbReference>
<comment type="caution">
    <text evidence="4">The sequence shown here is derived from an EMBL/GenBank/DDBJ whole genome shotgun (WGS) entry which is preliminary data.</text>
</comment>
<proteinExistence type="predicted"/>
<gene>
    <name evidence="3" type="ORF">OVA965_LOCUS24067</name>
    <name evidence="4" type="ORF">TMI583_LOCUS24793</name>
</gene>
<dbReference type="EMBL" id="CAJOBA010035880">
    <property type="protein sequence ID" value="CAF4012618.1"/>
    <property type="molecule type" value="Genomic_DNA"/>
</dbReference>
<accession>A0A8S2NUC8</accession>
<feature type="compositionally biased region" description="Polar residues" evidence="1">
    <location>
        <begin position="187"/>
        <end position="210"/>
    </location>
</feature>
<dbReference type="EMBL" id="CAJNOK010014340">
    <property type="protein sequence ID" value="CAF1202744.1"/>
    <property type="molecule type" value="Genomic_DNA"/>
</dbReference>
<feature type="non-terminal residue" evidence="4">
    <location>
        <position position="481"/>
    </location>
</feature>
<reference evidence="4" key="1">
    <citation type="submission" date="2021-02" db="EMBL/GenBank/DDBJ databases">
        <authorList>
            <person name="Nowell W R."/>
        </authorList>
    </citation>
    <scope>NUCLEOTIDE SEQUENCE</scope>
</reference>
<dbReference type="Proteomes" id="UP000677228">
    <property type="component" value="Unassembled WGS sequence"/>
</dbReference>
<feature type="region of interest" description="Disordered" evidence="1">
    <location>
        <begin position="183"/>
        <end position="216"/>
    </location>
</feature>
<name>A0A8S2NUC8_9BILA</name>
<evidence type="ECO:0000259" key="2">
    <source>
        <dbReference type="SMART" id="SM00731"/>
    </source>
</evidence>
<feature type="compositionally biased region" description="Acidic residues" evidence="1">
    <location>
        <begin position="121"/>
        <end position="132"/>
    </location>
</feature>
<dbReference type="PANTHER" id="PTHR23099:SF0">
    <property type="entry name" value="GERM CELL NUCLEAR ACIDIC PROTEIN"/>
    <property type="match status" value="1"/>
</dbReference>
<dbReference type="SMART" id="SM00731">
    <property type="entry name" value="SprT"/>
    <property type="match status" value="1"/>
</dbReference>